<dbReference type="InterPro" id="IPR018247">
    <property type="entry name" value="EF_Hand_1_Ca_BS"/>
</dbReference>
<name>A0ABY8US88_TETOB</name>
<evidence type="ECO:0000256" key="1">
    <source>
        <dbReference type="ARBA" id="ARBA00022723"/>
    </source>
</evidence>
<reference evidence="6 7" key="1">
    <citation type="submission" date="2023-05" db="EMBL/GenBank/DDBJ databases">
        <title>A 100% complete, gapless, phased diploid assembly of the Scenedesmus obliquus UTEX 3031 genome.</title>
        <authorList>
            <person name="Biondi T.C."/>
            <person name="Hanschen E.R."/>
            <person name="Kwon T."/>
            <person name="Eng W."/>
            <person name="Kruse C.P.S."/>
            <person name="Koehler S.I."/>
            <person name="Kunde Y."/>
            <person name="Gleasner C.D."/>
            <person name="You Mak K.T."/>
            <person name="Polle J."/>
            <person name="Hovde B.T."/>
            <person name="Starkenburg S.R."/>
        </authorList>
    </citation>
    <scope>NUCLEOTIDE SEQUENCE [LARGE SCALE GENOMIC DNA]</scope>
    <source>
        <strain evidence="6 7">DOE0152z</strain>
    </source>
</reference>
<dbReference type="Proteomes" id="UP001244341">
    <property type="component" value="Chromosome 17b"/>
</dbReference>
<feature type="region of interest" description="Disordered" evidence="4">
    <location>
        <begin position="303"/>
        <end position="350"/>
    </location>
</feature>
<dbReference type="PROSITE" id="PS50222">
    <property type="entry name" value="EF_HAND_2"/>
    <property type="match status" value="4"/>
</dbReference>
<keyword evidence="3" id="KW-0106">Calcium</keyword>
<accession>A0ABY8US88</accession>
<dbReference type="InterPro" id="IPR051581">
    <property type="entry name" value="Ca-bind"/>
</dbReference>
<dbReference type="SMART" id="SM00054">
    <property type="entry name" value="EFh"/>
    <property type="match status" value="4"/>
</dbReference>
<dbReference type="Pfam" id="PF13833">
    <property type="entry name" value="EF-hand_8"/>
    <property type="match status" value="2"/>
</dbReference>
<feature type="domain" description="EF-hand" evidence="5">
    <location>
        <begin position="169"/>
        <end position="204"/>
    </location>
</feature>
<protein>
    <recommendedName>
        <fullName evidence="5">EF-hand domain-containing protein</fullName>
    </recommendedName>
</protein>
<dbReference type="Gene3D" id="1.10.238.10">
    <property type="entry name" value="EF-hand"/>
    <property type="match status" value="1"/>
</dbReference>
<evidence type="ECO:0000256" key="3">
    <source>
        <dbReference type="ARBA" id="ARBA00022837"/>
    </source>
</evidence>
<keyword evidence="1" id="KW-0479">Metal-binding</keyword>
<feature type="domain" description="EF-hand" evidence="5">
    <location>
        <begin position="82"/>
        <end position="117"/>
    </location>
</feature>
<feature type="compositionally biased region" description="Low complexity" evidence="4">
    <location>
        <begin position="308"/>
        <end position="323"/>
    </location>
</feature>
<sequence>MGSCQSRATNPIDAALLQALIQAKKDRHLKGLTFNELLLKFPKMAAGFRKVRKYFDMLDLNGDRVIDMREFTSQAHKLGLDMSLQDLTNVFDAADIDHSTKIDVFEFVLVFVVVHLLSPERAAALPPEIRTTLEIVEDAFCCFDASADGYLEKEEVQTALCTTNTPGRTTKALSDKLFAQLDFDGSGGISFKEFLIGLEKMVMEEFDDEDGEVRCISFKEFLIGLEKMVMEDFEDQDGEVGVCRHMLCVLSCGALLVAGCWLGEGPLGLEKMVMEGFDDEDGEEDEEAAAARRDEEARLLAATRMKRQQQQARQQQQQSRSSSGSGGHGQKHSSSGGGHARASQQESFVPDITNQGTVTCHCCQLRLRKQ</sequence>
<dbReference type="CDD" id="cd00051">
    <property type="entry name" value="EFh"/>
    <property type="match status" value="1"/>
</dbReference>
<evidence type="ECO:0000313" key="7">
    <source>
        <dbReference type="Proteomes" id="UP001244341"/>
    </source>
</evidence>
<dbReference type="SUPFAM" id="SSF47473">
    <property type="entry name" value="EF-hand"/>
    <property type="match status" value="1"/>
</dbReference>
<evidence type="ECO:0000259" key="5">
    <source>
        <dbReference type="PROSITE" id="PS50222"/>
    </source>
</evidence>
<keyword evidence="7" id="KW-1185">Reference proteome</keyword>
<keyword evidence="2" id="KW-0677">Repeat</keyword>
<feature type="domain" description="EF-hand" evidence="5">
    <location>
        <begin position="131"/>
        <end position="166"/>
    </location>
</feature>
<proteinExistence type="predicted"/>
<dbReference type="PANTHER" id="PTHR34524">
    <property type="entry name" value="CALCYPHOSIN"/>
    <property type="match status" value="1"/>
</dbReference>
<evidence type="ECO:0000256" key="2">
    <source>
        <dbReference type="ARBA" id="ARBA00022737"/>
    </source>
</evidence>
<dbReference type="InterPro" id="IPR002048">
    <property type="entry name" value="EF_hand_dom"/>
</dbReference>
<evidence type="ECO:0000313" key="6">
    <source>
        <dbReference type="EMBL" id="WIA24102.1"/>
    </source>
</evidence>
<gene>
    <name evidence="6" type="ORF">OEZ85_013703</name>
</gene>
<evidence type="ECO:0000256" key="4">
    <source>
        <dbReference type="SAM" id="MobiDB-lite"/>
    </source>
</evidence>
<feature type="domain" description="EF-hand" evidence="5">
    <location>
        <begin position="46"/>
        <end position="81"/>
    </location>
</feature>
<dbReference type="PROSITE" id="PS00018">
    <property type="entry name" value="EF_HAND_1"/>
    <property type="match status" value="2"/>
</dbReference>
<organism evidence="6 7">
    <name type="scientific">Tetradesmus obliquus</name>
    <name type="common">Green alga</name>
    <name type="synonym">Acutodesmus obliquus</name>
    <dbReference type="NCBI Taxonomy" id="3088"/>
    <lineage>
        <taxon>Eukaryota</taxon>
        <taxon>Viridiplantae</taxon>
        <taxon>Chlorophyta</taxon>
        <taxon>core chlorophytes</taxon>
        <taxon>Chlorophyceae</taxon>
        <taxon>CS clade</taxon>
        <taxon>Sphaeropleales</taxon>
        <taxon>Scenedesmaceae</taxon>
        <taxon>Tetradesmus</taxon>
    </lineage>
</organism>
<dbReference type="EMBL" id="CP126224">
    <property type="protein sequence ID" value="WIA24102.1"/>
    <property type="molecule type" value="Genomic_DNA"/>
</dbReference>
<dbReference type="InterPro" id="IPR011992">
    <property type="entry name" value="EF-hand-dom_pair"/>
</dbReference>